<reference evidence="3 4" key="1">
    <citation type="submission" date="2012-01" db="EMBL/GenBank/DDBJ databases">
        <title>The Genome Sequence of Odoribacter laneus YIT 12061.</title>
        <authorList>
            <consortium name="The Broad Institute Genome Sequencing Platform"/>
            <person name="Earl A."/>
            <person name="Ward D."/>
            <person name="Feldgarden M."/>
            <person name="Gevers D."/>
            <person name="Morotomi M."/>
            <person name="Young S.K."/>
            <person name="Zeng Q."/>
            <person name="Gargeya S."/>
            <person name="Fitzgerald M."/>
            <person name="Haas B."/>
            <person name="Abouelleil A."/>
            <person name="Alvarado L."/>
            <person name="Arachchi H.M."/>
            <person name="Berlin A."/>
            <person name="Chapman S.B."/>
            <person name="Gearin G."/>
            <person name="Goldberg J."/>
            <person name="Griggs A."/>
            <person name="Gujja S."/>
            <person name="Hansen M."/>
            <person name="Heiman D."/>
            <person name="Howarth C."/>
            <person name="Larimer J."/>
            <person name="Lui A."/>
            <person name="MacDonald P.J.P."/>
            <person name="McCowen C."/>
            <person name="Montmayeur A."/>
            <person name="Murphy C."/>
            <person name="Neiman D."/>
            <person name="Pearson M."/>
            <person name="Priest M."/>
            <person name="Roberts A."/>
            <person name="Saif S."/>
            <person name="Shea T."/>
            <person name="Sisk P."/>
            <person name="Stolte C."/>
            <person name="Sykes S."/>
            <person name="Wortman J."/>
            <person name="Nusbaum C."/>
            <person name="Birren B."/>
        </authorList>
    </citation>
    <scope>NUCLEOTIDE SEQUENCE [LARGE SCALE GENOMIC DNA]</scope>
    <source>
        <strain evidence="3 4">YIT 12061</strain>
    </source>
</reference>
<organism evidence="3 4">
    <name type="scientific">Odoribacter laneus YIT 12061</name>
    <dbReference type="NCBI Taxonomy" id="742817"/>
    <lineage>
        <taxon>Bacteria</taxon>
        <taxon>Pseudomonadati</taxon>
        <taxon>Bacteroidota</taxon>
        <taxon>Bacteroidia</taxon>
        <taxon>Bacteroidales</taxon>
        <taxon>Odoribacteraceae</taxon>
        <taxon>Odoribacter</taxon>
    </lineage>
</organism>
<dbReference type="GO" id="GO:0000155">
    <property type="term" value="F:phosphorelay sensor kinase activity"/>
    <property type="evidence" value="ECO:0007669"/>
    <property type="project" value="InterPro"/>
</dbReference>
<accession>H1DJK4</accession>
<dbReference type="AlphaFoldDB" id="H1DJK4"/>
<dbReference type="eggNOG" id="COG2972">
    <property type="taxonomic scope" value="Bacteria"/>
</dbReference>
<dbReference type="PANTHER" id="PTHR34220">
    <property type="entry name" value="SENSOR HISTIDINE KINASE YPDA"/>
    <property type="match status" value="1"/>
</dbReference>
<evidence type="ECO:0000313" key="4">
    <source>
        <dbReference type="Proteomes" id="UP000004892"/>
    </source>
</evidence>
<evidence type="ECO:0000313" key="3">
    <source>
        <dbReference type="EMBL" id="EHP46459.1"/>
    </source>
</evidence>
<dbReference type="GeneID" id="98070665"/>
<dbReference type="PANTHER" id="PTHR34220:SF7">
    <property type="entry name" value="SENSOR HISTIDINE KINASE YPDA"/>
    <property type="match status" value="1"/>
</dbReference>
<dbReference type="Gene3D" id="3.30.565.10">
    <property type="entry name" value="Histidine kinase-like ATPase, C-terminal domain"/>
    <property type="match status" value="1"/>
</dbReference>
<dbReference type="InterPro" id="IPR036890">
    <property type="entry name" value="HATPase_C_sf"/>
</dbReference>
<proteinExistence type="predicted"/>
<evidence type="ECO:0000259" key="2">
    <source>
        <dbReference type="Pfam" id="PF06580"/>
    </source>
</evidence>
<dbReference type="InterPro" id="IPR010559">
    <property type="entry name" value="Sig_transdc_His_kin_internal"/>
</dbReference>
<gene>
    <name evidence="3" type="ORF">HMPREF9449_02076</name>
</gene>
<dbReference type="STRING" id="742817.HMPREF9449_02076"/>
<dbReference type="HOGENOM" id="CLU_020473_1_1_10"/>
<comment type="caution">
    <text evidence="3">The sequence shown here is derived from an EMBL/GenBank/DDBJ whole genome shotgun (WGS) entry which is preliminary data.</text>
</comment>
<keyword evidence="1" id="KW-1133">Transmembrane helix</keyword>
<dbReference type="Proteomes" id="UP000004892">
    <property type="component" value="Unassembled WGS sequence"/>
</dbReference>
<keyword evidence="4" id="KW-1185">Reference proteome</keyword>
<dbReference type="GO" id="GO:0016020">
    <property type="term" value="C:membrane"/>
    <property type="evidence" value="ECO:0007669"/>
    <property type="project" value="InterPro"/>
</dbReference>
<sequence>MKNRKKLKVFGGAFLFSLAFTLSIRMGQGGALLSTSVWIFTATNFLTVLCVVILFHKILVDNAHKSVRQLKKQMLPSFVFFLVVTVFLSLLLYSLGVYILYLTEGWRIDNYLKILFQRDIPNTYVPLAIGLFFASIVFFYTTWRQAIEREQRLQEEKLKYKYRTLKTQVNPHFLFNSLNTLSEVIYEDVKKADHYIQKLAGIYRYILDNEETDLISLSEEIDFVKQYFSLQQERLGNKIELEIACENADKFKVIPISLQILVENALKHNVASEENPLKIKICTVEGKYIIVSNRIQKKNILKDARGTGLANLKERVKLIMGENLFIDQANNQFLIQLPIIRTCS</sequence>
<dbReference type="Pfam" id="PF06580">
    <property type="entry name" value="His_kinase"/>
    <property type="match status" value="1"/>
</dbReference>
<dbReference type="RefSeq" id="WP_009137223.1">
    <property type="nucleotide sequence ID" value="NZ_JH594596.1"/>
</dbReference>
<keyword evidence="1" id="KW-0472">Membrane</keyword>
<feature type="transmembrane region" description="Helical" evidence="1">
    <location>
        <begin position="123"/>
        <end position="143"/>
    </location>
</feature>
<dbReference type="InterPro" id="IPR050640">
    <property type="entry name" value="Bact_2-comp_sensor_kinase"/>
</dbReference>
<dbReference type="EMBL" id="ADMC01000025">
    <property type="protein sequence ID" value="EHP46459.1"/>
    <property type="molecule type" value="Genomic_DNA"/>
</dbReference>
<protein>
    <recommendedName>
        <fullName evidence="2">Signal transduction histidine kinase internal region domain-containing protein</fullName>
    </recommendedName>
</protein>
<feature type="transmembrane region" description="Helical" evidence="1">
    <location>
        <begin position="37"/>
        <end position="56"/>
    </location>
</feature>
<name>H1DJK4_9BACT</name>
<dbReference type="PATRIC" id="fig|742817.3.peg.2216"/>
<evidence type="ECO:0000256" key="1">
    <source>
        <dbReference type="SAM" id="Phobius"/>
    </source>
</evidence>
<feature type="domain" description="Signal transduction histidine kinase internal region" evidence="2">
    <location>
        <begin position="161"/>
        <end position="239"/>
    </location>
</feature>
<feature type="transmembrane region" description="Helical" evidence="1">
    <location>
        <begin position="77"/>
        <end position="103"/>
    </location>
</feature>
<keyword evidence="1" id="KW-0812">Transmembrane</keyword>